<keyword evidence="2" id="KW-1185">Reference proteome</keyword>
<evidence type="ECO:0000313" key="2">
    <source>
        <dbReference type="Proteomes" id="UP001055337"/>
    </source>
</evidence>
<proteinExistence type="predicted"/>
<dbReference type="RefSeq" id="WP_240176393.1">
    <property type="nucleotide sequence ID" value="NZ_CP092362.2"/>
</dbReference>
<evidence type="ECO:0008006" key="3">
    <source>
        <dbReference type="Google" id="ProtNLM"/>
    </source>
</evidence>
<gene>
    <name evidence="1" type="ORF">MI149_16940</name>
</gene>
<dbReference type="EMBL" id="CP092362">
    <property type="protein sequence ID" value="ULN39443.1"/>
    <property type="molecule type" value="Genomic_DNA"/>
</dbReference>
<organism evidence="1 2">
    <name type="scientific">Mycolicibacterium crocinum</name>
    <dbReference type="NCBI Taxonomy" id="388459"/>
    <lineage>
        <taxon>Bacteria</taxon>
        <taxon>Bacillati</taxon>
        <taxon>Actinomycetota</taxon>
        <taxon>Actinomycetes</taxon>
        <taxon>Mycobacteriales</taxon>
        <taxon>Mycobacteriaceae</taxon>
        <taxon>Mycolicibacterium</taxon>
    </lineage>
</organism>
<reference evidence="1" key="1">
    <citation type="submission" date="2022-08" db="EMBL/GenBank/DDBJ databases">
        <title>Whole genome sequencing of non-tuberculosis mycobacteria type-strains.</title>
        <authorList>
            <person name="Igarashi Y."/>
            <person name="Osugi A."/>
            <person name="Mitarai S."/>
        </authorList>
    </citation>
    <scope>NUCLEOTIDE SEQUENCE</scope>
    <source>
        <strain evidence="1">JCM 16369</strain>
    </source>
</reference>
<dbReference type="Proteomes" id="UP001055337">
    <property type="component" value="Chromosome"/>
</dbReference>
<protein>
    <recommendedName>
        <fullName evidence="3">DUF222 domain-containing protein</fullName>
    </recommendedName>
</protein>
<accession>A0ABY3TDB7</accession>
<name>A0ABY3TDB7_9MYCO</name>
<sequence>MSDTEHQRATTATRLRARLFAGRLDRDVEDGIAPMPGSPLAVHVARLTSVDEREALARSLRHALGDMRSDHEPFSPRIPVHPDRLAGCRGVIDDITLRLHAPRPVRARGMARLRMLLSDGTGPLYRAGRGSLAAELRGVLAAL</sequence>
<evidence type="ECO:0000313" key="1">
    <source>
        <dbReference type="EMBL" id="ULN39443.1"/>
    </source>
</evidence>